<organism evidence="4 5">
    <name type="scientific">Daphnia galeata</name>
    <dbReference type="NCBI Taxonomy" id="27404"/>
    <lineage>
        <taxon>Eukaryota</taxon>
        <taxon>Metazoa</taxon>
        <taxon>Ecdysozoa</taxon>
        <taxon>Arthropoda</taxon>
        <taxon>Crustacea</taxon>
        <taxon>Branchiopoda</taxon>
        <taxon>Diplostraca</taxon>
        <taxon>Cladocera</taxon>
        <taxon>Anomopoda</taxon>
        <taxon>Daphniidae</taxon>
        <taxon>Daphnia</taxon>
    </lineage>
</organism>
<dbReference type="Pfam" id="PF10595">
    <property type="entry name" value="FAM161A_B"/>
    <property type="match status" value="1"/>
</dbReference>
<evidence type="ECO:0008006" key="6">
    <source>
        <dbReference type="Google" id="ProtNLM"/>
    </source>
</evidence>
<proteinExistence type="inferred from homology"/>
<accession>A0A8J2RNU9</accession>
<dbReference type="GO" id="GO:0005929">
    <property type="term" value="C:cilium"/>
    <property type="evidence" value="ECO:0007669"/>
    <property type="project" value="TreeGrafter"/>
</dbReference>
<feature type="compositionally biased region" description="Polar residues" evidence="3">
    <location>
        <begin position="240"/>
        <end position="251"/>
    </location>
</feature>
<evidence type="ECO:0000313" key="5">
    <source>
        <dbReference type="Proteomes" id="UP000789390"/>
    </source>
</evidence>
<comment type="caution">
    <text evidence="4">The sequence shown here is derived from an EMBL/GenBank/DDBJ whole genome shotgun (WGS) entry which is preliminary data.</text>
</comment>
<dbReference type="InterPro" id="IPR051655">
    <property type="entry name" value="FAM161"/>
</dbReference>
<dbReference type="OrthoDB" id="2150121at2759"/>
<gene>
    <name evidence="4" type="ORF">DGAL_LOCUS7350</name>
</gene>
<feature type="region of interest" description="Disordered" evidence="3">
    <location>
        <begin position="232"/>
        <end position="273"/>
    </location>
</feature>
<reference evidence="4" key="1">
    <citation type="submission" date="2021-11" db="EMBL/GenBank/DDBJ databases">
        <authorList>
            <person name="Schell T."/>
        </authorList>
    </citation>
    <scope>NUCLEOTIDE SEQUENCE</scope>
    <source>
        <strain evidence="4">M5</strain>
    </source>
</reference>
<protein>
    <recommendedName>
        <fullName evidence="6">Protein FAM161B</fullName>
    </recommendedName>
</protein>
<evidence type="ECO:0000313" key="4">
    <source>
        <dbReference type="EMBL" id="CAH0104444.1"/>
    </source>
</evidence>
<dbReference type="Proteomes" id="UP000789390">
    <property type="component" value="Unassembled WGS sequence"/>
</dbReference>
<dbReference type="GO" id="GO:0005856">
    <property type="term" value="C:cytoskeleton"/>
    <property type="evidence" value="ECO:0007669"/>
    <property type="project" value="UniProtKB-ARBA"/>
</dbReference>
<keyword evidence="2" id="KW-0175">Coiled coil</keyword>
<dbReference type="PANTHER" id="PTHR21501:SF1">
    <property type="entry name" value="PROTEIN FAM-161"/>
    <property type="match status" value="1"/>
</dbReference>
<dbReference type="InterPro" id="IPR019579">
    <property type="entry name" value="FAM161A/B"/>
</dbReference>
<dbReference type="PANTHER" id="PTHR21501">
    <property type="entry name" value="PROTEIN FAM-161"/>
    <property type="match status" value="1"/>
</dbReference>
<name>A0A8J2RNU9_9CRUS</name>
<evidence type="ECO:0000256" key="2">
    <source>
        <dbReference type="ARBA" id="ARBA00023054"/>
    </source>
</evidence>
<sequence length="473" mass="54175">MSWNDFKSNTIAAMFCHLTKELSPIRLAPPNRSSYYLDRSSSMSRVSSSDPRDFQVYTIQQRPWQSNPDLRMQKWKLNAIGANTIGLHSSSVDESLDVVEFIKRKKQFLAQLLEEKTTEEDSYRSLKREQRSLALLQSATLPRCLSAGRSRSSDNSAQYSTGYGSDELAKWKASSSSSSRNTKKAIPDYRKSHDLMTRELEFRKKHNLTTTARPFHFSTDNLIPTDKFSFGSDGADASEKPTSFCTQQTPRNKLLPSSARLRSPDKRPRSSVKFNSLQSFTAPLQPASGENKASVLRRTLTKKKCEEQLANNWQQQERERERRHRLRAIRLDPAWTHVRGGDQALEDIAHRRCYKEVVERERLLQYYMDKEEMLNRVWQMPPLFERQAMAKREIHPPGLQVYPDRISATSTSFNPTSSRSSGGARKKTSFRTSPKTEESLDCYMASESLQLSRPSTAKSSTIGLKSNSAYKRN</sequence>
<keyword evidence="5" id="KW-1185">Reference proteome</keyword>
<feature type="region of interest" description="Disordered" evidence="3">
    <location>
        <begin position="408"/>
        <end position="438"/>
    </location>
</feature>
<evidence type="ECO:0000256" key="1">
    <source>
        <dbReference type="ARBA" id="ARBA00006663"/>
    </source>
</evidence>
<feature type="region of interest" description="Disordered" evidence="3">
    <location>
        <begin position="450"/>
        <end position="473"/>
    </location>
</feature>
<feature type="compositionally biased region" description="Low complexity" evidence="3">
    <location>
        <begin position="409"/>
        <end position="421"/>
    </location>
</feature>
<feature type="region of interest" description="Disordered" evidence="3">
    <location>
        <begin position="170"/>
        <end position="190"/>
    </location>
</feature>
<evidence type="ECO:0000256" key="3">
    <source>
        <dbReference type="SAM" id="MobiDB-lite"/>
    </source>
</evidence>
<comment type="similarity">
    <text evidence="1">Belongs to the FAM161 family.</text>
</comment>
<dbReference type="EMBL" id="CAKKLH010000141">
    <property type="protein sequence ID" value="CAH0104444.1"/>
    <property type="molecule type" value="Genomic_DNA"/>
</dbReference>
<dbReference type="GO" id="GO:0044782">
    <property type="term" value="P:cilium organization"/>
    <property type="evidence" value="ECO:0007669"/>
    <property type="project" value="TreeGrafter"/>
</dbReference>
<dbReference type="AlphaFoldDB" id="A0A8J2RNU9"/>